<comment type="caution">
    <text evidence="1">The sequence shown here is derived from an EMBL/GenBank/DDBJ whole genome shotgun (WGS) entry which is preliminary data.</text>
</comment>
<proteinExistence type="predicted"/>
<evidence type="ECO:0000313" key="2">
    <source>
        <dbReference type="Proteomes" id="UP000767947"/>
    </source>
</evidence>
<organism evidence="1 2">
    <name type="scientific">Flavobacterium solisilvae</name>
    <dbReference type="NCBI Taxonomy" id="1852019"/>
    <lineage>
        <taxon>Bacteria</taxon>
        <taxon>Pseudomonadati</taxon>
        <taxon>Bacteroidota</taxon>
        <taxon>Flavobacteriia</taxon>
        <taxon>Flavobacteriales</taxon>
        <taxon>Flavobacteriaceae</taxon>
        <taxon>Flavobacterium</taxon>
    </lineage>
</organism>
<gene>
    <name evidence="1" type="ORF">G6042_02935</name>
</gene>
<protein>
    <submittedName>
        <fullName evidence="1">Uncharacterized protein</fullName>
    </submittedName>
</protein>
<reference evidence="1 2" key="1">
    <citation type="submission" date="2020-02" db="EMBL/GenBank/DDBJ databases">
        <title>Flavobacterium sp. genome.</title>
        <authorList>
            <person name="Jung H.S."/>
            <person name="Baek J.H."/>
            <person name="Jeon C.O."/>
        </authorList>
    </citation>
    <scope>NUCLEOTIDE SEQUENCE [LARGE SCALE GENOMIC DNA]</scope>
    <source>
        <strain evidence="1 2">SE-s27</strain>
    </source>
</reference>
<accession>A0ABX1QRX3</accession>
<sequence>MKLVVALAIFLLVLVSSYITYEDKKVEIKNSEFKEKSIDENLGRIK</sequence>
<dbReference type="Proteomes" id="UP000767947">
    <property type="component" value="Unassembled WGS sequence"/>
</dbReference>
<name>A0ABX1QRX3_9FLAO</name>
<dbReference type="RefSeq" id="WP_169522795.1">
    <property type="nucleotide sequence ID" value="NZ_JAAMPT010000196.1"/>
</dbReference>
<keyword evidence="2" id="KW-1185">Reference proteome</keyword>
<evidence type="ECO:0000313" key="1">
    <source>
        <dbReference type="EMBL" id="NMH24220.1"/>
    </source>
</evidence>
<dbReference type="EMBL" id="JAAMPT010000196">
    <property type="protein sequence ID" value="NMH24220.1"/>
    <property type="molecule type" value="Genomic_DNA"/>
</dbReference>